<reference evidence="3" key="1">
    <citation type="submission" date="2023-06" db="EMBL/GenBank/DDBJ databases">
        <authorList>
            <person name="Jiang Y."/>
            <person name="Liu Q."/>
        </authorList>
    </citation>
    <scope>NUCLEOTIDE SEQUENCE</scope>
    <source>
        <strain evidence="3">CGMCC 1.12089</strain>
    </source>
</reference>
<evidence type="ECO:0000256" key="2">
    <source>
        <dbReference type="SAM" id="SignalP"/>
    </source>
</evidence>
<dbReference type="InterPro" id="IPR005064">
    <property type="entry name" value="BUG"/>
</dbReference>
<accession>A0ABT7N7K8</accession>
<comment type="similarity">
    <text evidence="1">Belongs to the UPF0065 (bug) family.</text>
</comment>
<sequence length="339" mass="35422">MSIATSLPVLARRAFVLAALTSAVSGAWAQWKPERPITLIVPWAAGGSTDQVTRVTAAELEKALGQTIVIQNQPGASGSVGSKNALEAAKDGYTWTAGAAKDLGTYKVLGMLDTSIKDWNLYLNVAHVAVVGVNADTPYKSMKELLDAMKAKPGTVSVATAGVNSSGHSAIEAIARAAGVTYKHVTYDGGAPAAVAAASGETQVTTQLAAEQTDMIRAKKIRPLAVVGDKPLTIEGFGTVPPLSDFIPGFKDPVNYFGIFVPKGVPAQVTQTLDNIWKNEMVKNAALKKYAESRGALFAPAYGEEAQKAVFPAIQSYAWVQQGAGKAKVSPDTVGIPKP</sequence>
<proteinExistence type="inferred from homology"/>
<evidence type="ECO:0000256" key="1">
    <source>
        <dbReference type="ARBA" id="ARBA00006987"/>
    </source>
</evidence>
<name>A0ABT7N7K8_9BURK</name>
<dbReference type="CDD" id="cd07012">
    <property type="entry name" value="PBP2_Bug_TTT"/>
    <property type="match status" value="1"/>
</dbReference>
<dbReference type="SUPFAM" id="SSF53850">
    <property type="entry name" value="Periplasmic binding protein-like II"/>
    <property type="match status" value="1"/>
</dbReference>
<dbReference type="Pfam" id="PF03401">
    <property type="entry name" value="TctC"/>
    <property type="match status" value="1"/>
</dbReference>
<evidence type="ECO:0000313" key="4">
    <source>
        <dbReference type="Proteomes" id="UP001174908"/>
    </source>
</evidence>
<comment type="caution">
    <text evidence="3">The sequence shown here is derived from an EMBL/GenBank/DDBJ whole genome shotgun (WGS) entry which is preliminary data.</text>
</comment>
<dbReference type="EMBL" id="JASZYV010000001">
    <property type="protein sequence ID" value="MDM0043929.1"/>
    <property type="molecule type" value="Genomic_DNA"/>
</dbReference>
<protein>
    <submittedName>
        <fullName evidence="3">Tripartite tricarboxylate transporter substrate binding protein</fullName>
    </submittedName>
</protein>
<gene>
    <name evidence="3" type="ORF">QTH91_05505</name>
</gene>
<dbReference type="Proteomes" id="UP001174908">
    <property type="component" value="Unassembled WGS sequence"/>
</dbReference>
<dbReference type="Gene3D" id="3.40.190.150">
    <property type="entry name" value="Bordetella uptake gene, domain 1"/>
    <property type="match status" value="1"/>
</dbReference>
<feature type="signal peptide" evidence="2">
    <location>
        <begin position="1"/>
        <end position="29"/>
    </location>
</feature>
<dbReference type="RefSeq" id="WP_286659001.1">
    <property type="nucleotide sequence ID" value="NZ_JASZYV010000001.1"/>
</dbReference>
<dbReference type="PIRSF" id="PIRSF017082">
    <property type="entry name" value="YflP"/>
    <property type="match status" value="1"/>
</dbReference>
<dbReference type="PANTHER" id="PTHR42928:SF5">
    <property type="entry name" value="BLR1237 PROTEIN"/>
    <property type="match status" value="1"/>
</dbReference>
<keyword evidence="2" id="KW-0732">Signal</keyword>
<evidence type="ECO:0000313" key="3">
    <source>
        <dbReference type="EMBL" id="MDM0043929.1"/>
    </source>
</evidence>
<dbReference type="InterPro" id="IPR042100">
    <property type="entry name" value="Bug_dom1"/>
</dbReference>
<dbReference type="Gene3D" id="3.40.190.10">
    <property type="entry name" value="Periplasmic binding protein-like II"/>
    <property type="match status" value="1"/>
</dbReference>
<feature type="chain" id="PRO_5046469769" evidence="2">
    <location>
        <begin position="30"/>
        <end position="339"/>
    </location>
</feature>
<organism evidence="3 4">
    <name type="scientific">Variovorax dokdonensis</name>
    <dbReference type="NCBI Taxonomy" id="344883"/>
    <lineage>
        <taxon>Bacteria</taxon>
        <taxon>Pseudomonadati</taxon>
        <taxon>Pseudomonadota</taxon>
        <taxon>Betaproteobacteria</taxon>
        <taxon>Burkholderiales</taxon>
        <taxon>Comamonadaceae</taxon>
        <taxon>Variovorax</taxon>
    </lineage>
</organism>
<keyword evidence="4" id="KW-1185">Reference proteome</keyword>
<dbReference type="PANTHER" id="PTHR42928">
    <property type="entry name" value="TRICARBOXYLATE-BINDING PROTEIN"/>
    <property type="match status" value="1"/>
</dbReference>